<gene>
    <name evidence="2" type="ORF">ACFPVW_04165</name>
</gene>
<dbReference type="InterPro" id="IPR001173">
    <property type="entry name" value="Glyco_trans_2-like"/>
</dbReference>
<keyword evidence="3" id="KW-1185">Reference proteome</keyword>
<reference evidence="3" key="1">
    <citation type="journal article" date="2019" name="Int. J. Syst. Evol. Microbiol.">
        <title>The Global Catalogue of Microorganisms (GCM) 10K type strain sequencing project: providing services to taxonomists for standard genome sequencing and annotation.</title>
        <authorList>
            <consortium name="The Broad Institute Genomics Platform"/>
            <consortium name="The Broad Institute Genome Sequencing Center for Infectious Disease"/>
            <person name="Wu L."/>
            <person name="Ma J."/>
        </authorList>
    </citation>
    <scope>NUCLEOTIDE SEQUENCE [LARGE SCALE GENOMIC DNA]</scope>
    <source>
        <strain evidence="3">KCTC 15012</strain>
    </source>
</reference>
<evidence type="ECO:0000313" key="3">
    <source>
        <dbReference type="Proteomes" id="UP001596132"/>
    </source>
</evidence>
<dbReference type="Gene3D" id="3.90.550.10">
    <property type="entry name" value="Spore Coat Polysaccharide Biosynthesis Protein SpsA, Chain A"/>
    <property type="match status" value="1"/>
</dbReference>
<dbReference type="EC" id="2.4.-.-" evidence="2"/>
<accession>A0ABW0Y6C0</accession>
<evidence type="ECO:0000313" key="2">
    <source>
        <dbReference type="EMBL" id="MFC5705281.1"/>
    </source>
</evidence>
<comment type="caution">
    <text evidence="2">The sequence shown here is derived from an EMBL/GenBank/DDBJ whole genome shotgun (WGS) entry which is preliminary data.</text>
</comment>
<feature type="domain" description="Glycosyltransferase 2-like" evidence="1">
    <location>
        <begin position="7"/>
        <end position="170"/>
    </location>
</feature>
<dbReference type="SUPFAM" id="SSF53448">
    <property type="entry name" value="Nucleotide-diphospho-sugar transferases"/>
    <property type="match status" value="1"/>
</dbReference>
<organism evidence="2 3">
    <name type="scientific">Aeromonas eucrenophila</name>
    <dbReference type="NCBI Taxonomy" id="649"/>
    <lineage>
        <taxon>Bacteria</taxon>
        <taxon>Pseudomonadati</taxon>
        <taxon>Pseudomonadota</taxon>
        <taxon>Gammaproteobacteria</taxon>
        <taxon>Aeromonadales</taxon>
        <taxon>Aeromonadaceae</taxon>
        <taxon>Aeromonas</taxon>
    </lineage>
</organism>
<dbReference type="Proteomes" id="UP001596132">
    <property type="component" value="Unassembled WGS sequence"/>
</dbReference>
<dbReference type="GO" id="GO:0016757">
    <property type="term" value="F:glycosyltransferase activity"/>
    <property type="evidence" value="ECO:0007669"/>
    <property type="project" value="UniProtKB-KW"/>
</dbReference>
<proteinExistence type="predicted"/>
<dbReference type="PANTHER" id="PTHR22916:SF3">
    <property type="entry name" value="UDP-GLCNAC:BETAGAL BETA-1,3-N-ACETYLGLUCOSAMINYLTRANSFERASE-LIKE PROTEIN 1"/>
    <property type="match status" value="1"/>
</dbReference>
<evidence type="ECO:0000259" key="1">
    <source>
        <dbReference type="Pfam" id="PF00535"/>
    </source>
</evidence>
<dbReference type="PANTHER" id="PTHR22916">
    <property type="entry name" value="GLYCOSYLTRANSFERASE"/>
    <property type="match status" value="1"/>
</dbReference>
<keyword evidence="2" id="KW-0808">Transferase</keyword>
<keyword evidence="2" id="KW-0328">Glycosyltransferase</keyword>
<dbReference type="Pfam" id="PF00535">
    <property type="entry name" value="Glycos_transf_2"/>
    <property type="match status" value="1"/>
</dbReference>
<sequence length="277" mass="31840">MSQQKVSIIVPVYNGERFISDTINSCLRQSYRNIEVLIVDDCSSDNSVKIIESCVHTCLRDDIDLFFLKNETNIGLSRTINKAVRICSGDYVLILGHDDIILPEHVSNMMLADKLDGVSLAYCNAAVIDANGKRIGQKIYSDRKLASKNSKFLKNISLSNFVPSCGLLFKRRFFLEVGGWDERFKNYGEWLLWIKLAHKGKFLFSKTDTALYRVHTQNISLTFRDKKIKSELKNYFKHCQTIALSYDLSLFERLSIYLSRTIIALYKLIVNNYGVFK</sequence>
<dbReference type="EMBL" id="JBHSPP010000005">
    <property type="protein sequence ID" value="MFC5705281.1"/>
    <property type="molecule type" value="Genomic_DNA"/>
</dbReference>
<protein>
    <submittedName>
        <fullName evidence="2">Glycosyltransferase</fullName>
        <ecNumber evidence="2">2.4.-.-</ecNumber>
    </submittedName>
</protein>
<name>A0ABW0Y6C0_9GAMM</name>
<dbReference type="InterPro" id="IPR029044">
    <property type="entry name" value="Nucleotide-diphossugar_trans"/>
</dbReference>
<dbReference type="RefSeq" id="WP_197066170.1">
    <property type="nucleotide sequence ID" value="NZ_CDDF01000005.1"/>
</dbReference>